<dbReference type="InterPro" id="IPR000719">
    <property type="entry name" value="Prot_kinase_dom"/>
</dbReference>
<organism evidence="3 4">
    <name type="scientific">Tritrichomonas foetus</name>
    <dbReference type="NCBI Taxonomy" id="1144522"/>
    <lineage>
        <taxon>Eukaryota</taxon>
        <taxon>Metamonada</taxon>
        <taxon>Parabasalia</taxon>
        <taxon>Tritrichomonadida</taxon>
        <taxon>Tritrichomonadidae</taxon>
        <taxon>Tritrichomonas</taxon>
    </lineage>
</organism>
<dbReference type="VEuPathDB" id="TrichDB:TRFO_07421"/>
<dbReference type="PROSITE" id="PS50011">
    <property type="entry name" value="PROTEIN_KINASE_DOM"/>
    <property type="match status" value="1"/>
</dbReference>
<feature type="region of interest" description="Disordered" evidence="1">
    <location>
        <begin position="360"/>
        <end position="406"/>
    </location>
</feature>
<feature type="domain" description="Protein kinase" evidence="2">
    <location>
        <begin position="1"/>
        <end position="326"/>
    </location>
</feature>
<dbReference type="GO" id="GO:0005524">
    <property type="term" value="F:ATP binding"/>
    <property type="evidence" value="ECO:0007669"/>
    <property type="project" value="InterPro"/>
</dbReference>
<dbReference type="InterPro" id="IPR011009">
    <property type="entry name" value="Kinase-like_dom_sf"/>
</dbReference>
<dbReference type="SUPFAM" id="SSF56112">
    <property type="entry name" value="Protein kinase-like (PK-like)"/>
    <property type="match status" value="1"/>
</dbReference>
<dbReference type="OrthoDB" id="4185642at2759"/>
<proteinExistence type="predicted"/>
<dbReference type="PANTHER" id="PTHR11909">
    <property type="entry name" value="CASEIN KINASE-RELATED"/>
    <property type="match status" value="1"/>
</dbReference>
<dbReference type="GO" id="GO:0004672">
    <property type="term" value="F:protein kinase activity"/>
    <property type="evidence" value="ECO:0007669"/>
    <property type="project" value="InterPro"/>
</dbReference>
<feature type="compositionally biased region" description="Basic residues" evidence="1">
    <location>
        <begin position="368"/>
        <end position="381"/>
    </location>
</feature>
<evidence type="ECO:0000313" key="4">
    <source>
        <dbReference type="Proteomes" id="UP000179807"/>
    </source>
</evidence>
<dbReference type="Proteomes" id="UP000179807">
    <property type="component" value="Unassembled WGS sequence"/>
</dbReference>
<feature type="compositionally biased region" description="Polar residues" evidence="1">
    <location>
        <begin position="44"/>
        <end position="54"/>
    </location>
</feature>
<evidence type="ECO:0000313" key="3">
    <source>
        <dbReference type="EMBL" id="OHT01845.1"/>
    </source>
</evidence>
<dbReference type="GeneID" id="94828375"/>
<feature type="compositionally biased region" description="Basic residues" evidence="1">
    <location>
        <begin position="390"/>
        <end position="399"/>
    </location>
</feature>
<gene>
    <name evidence="3" type="ORF">TRFO_07421</name>
</gene>
<feature type="compositionally biased region" description="Low complexity" evidence="1">
    <location>
        <begin position="31"/>
        <end position="43"/>
    </location>
</feature>
<keyword evidence="4" id="KW-1185">Reference proteome</keyword>
<comment type="caution">
    <text evidence="3">The sequence shown here is derived from an EMBL/GenBank/DDBJ whole genome shotgun (WGS) entry which is preliminary data.</text>
</comment>
<evidence type="ECO:0000256" key="1">
    <source>
        <dbReference type="SAM" id="MobiDB-lite"/>
    </source>
</evidence>
<dbReference type="InterPro" id="IPR050235">
    <property type="entry name" value="CK1_Ser-Thr_kinase"/>
</dbReference>
<feature type="region of interest" description="Disordered" evidence="1">
    <location>
        <begin position="28"/>
        <end position="58"/>
    </location>
</feature>
<name>A0A1J4JX42_9EUKA</name>
<keyword evidence="3" id="KW-0808">Transferase</keyword>
<reference evidence="3" key="1">
    <citation type="submission" date="2016-10" db="EMBL/GenBank/DDBJ databases">
        <authorList>
            <person name="Benchimol M."/>
            <person name="Almeida L.G."/>
            <person name="Vasconcelos A.T."/>
            <person name="Perreira-Neves A."/>
            <person name="Rosa I.A."/>
            <person name="Tasca T."/>
            <person name="Bogo M.R."/>
            <person name="de Souza W."/>
        </authorList>
    </citation>
    <scope>NUCLEOTIDE SEQUENCE [LARGE SCALE GENOMIC DNA]</scope>
    <source>
        <strain evidence="3">K</strain>
    </source>
</reference>
<evidence type="ECO:0000259" key="2">
    <source>
        <dbReference type="PROSITE" id="PS50011"/>
    </source>
</evidence>
<dbReference type="Gene3D" id="1.10.510.10">
    <property type="entry name" value="Transferase(Phosphotransferase) domain 1"/>
    <property type="match status" value="2"/>
</dbReference>
<accession>A0A1J4JX42</accession>
<protein>
    <submittedName>
        <fullName evidence="3">Casein kinase I</fullName>
    </submittedName>
</protein>
<dbReference type="EMBL" id="MLAK01000893">
    <property type="protein sequence ID" value="OHT01845.1"/>
    <property type="molecule type" value="Genomic_DNA"/>
</dbReference>
<keyword evidence="3" id="KW-0418">Kinase</keyword>
<sequence length="406" mass="46117">MFAYSKNRLDLKLQEPRSLSILQCDDEDDSFSSSSSPHCSTSSNLRSKMQNGQKQPIIRSKSKSCLSKSLKYSSSKTIYQIMDGTPGFPRVKHRSTKHVVLESLGLNISSVVDELKHLSLKTVLIIADQLLCRLESLHSKGYIHCDIRPDVLMTGKRDSSNVIYLMNLNHAAPYIVMNNSDSETDSIIMDNPNDSSNDESLNNNNIIVTNEISVIGEHVPFTDKNPFSGSLAFASTNAHRGFQLSRRDDLESLAYVLIYLLNGSLPWMTFARPADVLYSKMNIPAEDLCGGIPKVFKKFLNHVRCLSFEDRPKYAEYRKLFRELFIKKGYLYDYRFEWSSIVVSRSLDLQAARKSSAKAQKNYENFPKRKSKLIKGSHHQIPKPTSSSKSKSKSKKQHRLLIYPSK</sequence>
<dbReference type="RefSeq" id="XP_068354981.1">
    <property type="nucleotide sequence ID" value="XM_068493671.1"/>
</dbReference>
<dbReference type="AlphaFoldDB" id="A0A1J4JX42"/>